<dbReference type="Proteomes" id="UP000030153">
    <property type="component" value="Unassembled WGS sequence"/>
</dbReference>
<dbReference type="Gene3D" id="2.60.300.12">
    <property type="entry name" value="HesB-like domain"/>
    <property type="match status" value="1"/>
</dbReference>
<evidence type="ECO:0000313" key="3">
    <source>
        <dbReference type="Proteomes" id="UP000030153"/>
    </source>
</evidence>
<dbReference type="InterPro" id="IPR000361">
    <property type="entry name" value="ATAP_core_dom"/>
</dbReference>
<gene>
    <name evidence="2" type="ORF">N780_18795</name>
</gene>
<accession>A0A0A2UYQ5</accession>
<dbReference type="InterPro" id="IPR017870">
    <property type="entry name" value="FeS_cluster_insertion_CS"/>
</dbReference>
<name>A0A0A2UYQ5_9BACI</name>
<dbReference type="eggNOG" id="COG0316">
    <property type="taxonomic scope" value="Bacteria"/>
</dbReference>
<dbReference type="InterPro" id="IPR016092">
    <property type="entry name" value="ATAP"/>
</dbReference>
<dbReference type="Pfam" id="PF01521">
    <property type="entry name" value="Fe-S_biosyn"/>
    <property type="match status" value="1"/>
</dbReference>
<evidence type="ECO:0000313" key="2">
    <source>
        <dbReference type="EMBL" id="KGP91676.1"/>
    </source>
</evidence>
<dbReference type="RefSeq" id="WP_036782613.1">
    <property type="nucleotide sequence ID" value="NZ_AVBG01000005.1"/>
</dbReference>
<organism evidence="2 3">
    <name type="scientific">Pontibacillus chungwhensis BH030062</name>
    <dbReference type="NCBI Taxonomy" id="1385513"/>
    <lineage>
        <taxon>Bacteria</taxon>
        <taxon>Bacillati</taxon>
        <taxon>Bacillota</taxon>
        <taxon>Bacilli</taxon>
        <taxon>Bacillales</taxon>
        <taxon>Bacillaceae</taxon>
        <taxon>Pontibacillus</taxon>
    </lineage>
</organism>
<dbReference type="GO" id="GO:0051537">
    <property type="term" value="F:2 iron, 2 sulfur cluster binding"/>
    <property type="evidence" value="ECO:0007669"/>
    <property type="project" value="UniProtKB-ARBA"/>
</dbReference>
<dbReference type="GO" id="GO:0005506">
    <property type="term" value="F:iron ion binding"/>
    <property type="evidence" value="ECO:0007669"/>
    <property type="project" value="TreeGrafter"/>
</dbReference>
<reference evidence="2 3" key="1">
    <citation type="submission" date="2013-08" db="EMBL/GenBank/DDBJ databases">
        <title>Genome of Pontibacillus chungwhensis.</title>
        <authorList>
            <person name="Wang Q."/>
            <person name="Wang G."/>
        </authorList>
    </citation>
    <scope>NUCLEOTIDE SEQUENCE [LARGE SCALE GENOMIC DNA]</scope>
    <source>
        <strain evidence="2 3">BH030062</strain>
    </source>
</reference>
<dbReference type="InterPro" id="IPR035903">
    <property type="entry name" value="HesB-like_dom_sf"/>
</dbReference>
<feature type="domain" description="Core" evidence="1">
    <location>
        <begin position="1"/>
        <end position="104"/>
    </location>
</feature>
<dbReference type="PROSITE" id="PS01152">
    <property type="entry name" value="HESB"/>
    <property type="match status" value="1"/>
</dbReference>
<evidence type="ECO:0000259" key="1">
    <source>
        <dbReference type="Pfam" id="PF01521"/>
    </source>
</evidence>
<dbReference type="GO" id="GO:0016226">
    <property type="term" value="P:iron-sulfur cluster assembly"/>
    <property type="evidence" value="ECO:0007669"/>
    <property type="project" value="InterPro"/>
</dbReference>
<dbReference type="AlphaFoldDB" id="A0A0A2UYQ5"/>
<comment type="caution">
    <text evidence="2">The sequence shown here is derived from an EMBL/GenBank/DDBJ whole genome shotgun (WGS) entry which is preliminary data.</text>
</comment>
<dbReference type="NCBIfam" id="TIGR00049">
    <property type="entry name" value="iron-sulfur cluster assembly accessory protein"/>
    <property type="match status" value="1"/>
</dbReference>
<protein>
    <recommendedName>
        <fullName evidence="1">Core domain-containing protein</fullName>
    </recommendedName>
</protein>
<dbReference type="EMBL" id="AVBG01000005">
    <property type="protein sequence ID" value="KGP91676.1"/>
    <property type="molecule type" value="Genomic_DNA"/>
</dbReference>
<dbReference type="STRING" id="1385513.N780_18795"/>
<dbReference type="PANTHER" id="PTHR43011">
    <property type="entry name" value="IRON-SULFUR CLUSTER ASSEMBLY 2 HOMOLOG, MITOCHONDRIAL"/>
    <property type="match status" value="1"/>
</dbReference>
<keyword evidence="3" id="KW-1185">Reference proteome</keyword>
<sequence>MTINITDSASQQIQEMMKDEENQNVRLRFGVKGGGCSGLSYAMGFESEINEELDTTFEANDIPVVMNKQDMAVVEGTTIDFKQNMMGGGFTIDNPNAIANCGCGSSFKTATNAGTPDKDC</sequence>
<dbReference type="OrthoDB" id="9801228at2"/>
<dbReference type="SUPFAM" id="SSF89360">
    <property type="entry name" value="HesB-like domain"/>
    <property type="match status" value="1"/>
</dbReference>
<proteinExistence type="predicted"/>
<dbReference type="PANTHER" id="PTHR43011:SF1">
    <property type="entry name" value="IRON-SULFUR CLUSTER ASSEMBLY 2 HOMOLOG, MITOCHONDRIAL"/>
    <property type="match status" value="1"/>
</dbReference>
<dbReference type="GO" id="GO:0051539">
    <property type="term" value="F:4 iron, 4 sulfur cluster binding"/>
    <property type="evidence" value="ECO:0007669"/>
    <property type="project" value="TreeGrafter"/>
</dbReference>